<evidence type="ECO:0000313" key="3">
    <source>
        <dbReference type="Proteomes" id="UP001271007"/>
    </source>
</evidence>
<evidence type="ECO:0000313" key="2">
    <source>
        <dbReference type="EMBL" id="KAK3058523.1"/>
    </source>
</evidence>
<dbReference type="EMBL" id="JAWDJX010000001">
    <property type="protein sequence ID" value="KAK3058523.1"/>
    <property type="molecule type" value="Genomic_DNA"/>
</dbReference>
<evidence type="ECO:0000259" key="1">
    <source>
        <dbReference type="PROSITE" id="PS50181"/>
    </source>
</evidence>
<dbReference type="Proteomes" id="UP001271007">
    <property type="component" value="Unassembled WGS sequence"/>
</dbReference>
<accession>A0AAJ0GJ55</accession>
<proteinExistence type="predicted"/>
<organism evidence="2 3">
    <name type="scientific">Extremus antarcticus</name>
    <dbReference type="NCBI Taxonomy" id="702011"/>
    <lineage>
        <taxon>Eukaryota</taxon>
        <taxon>Fungi</taxon>
        <taxon>Dikarya</taxon>
        <taxon>Ascomycota</taxon>
        <taxon>Pezizomycotina</taxon>
        <taxon>Dothideomycetes</taxon>
        <taxon>Dothideomycetidae</taxon>
        <taxon>Mycosphaerellales</taxon>
        <taxon>Extremaceae</taxon>
        <taxon>Extremus</taxon>
    </lineage>
</organism>
<reference evidence="2" key="1">
    <citation type="submission" date="2023-04" db="EMBL/GenBank/DDBJ databases">
        <title>Black Yeasts Isolated from many extreme environments.</title>
        <authorList>
            <person name="Coleine C."/>
            <person name="Stajich J.E."/>
            <person name="Selbmann L."/>
        </authorList>
    </citation>
    <scope>NUCLEOTIDE SEQUENCE</scope>
    <source>
        <strain evidence="2">CCFEE 5312</strain>
    </source>
</reference>
<gene>
    <name evidence="2" type="ORF">LTR09_000087</name>
</gene>
<dbReference type="SUPFAM" id="SSF52047">
    <property type="entry name" value="RNI-like"/>
    <property type="match status" value="1"/>
</dbReference>
<comment type="caution">
    <text evidence="2">The sequence shown here is derived from an EMBL/GenBank/DDBJ whole genome shotgun (WGS) entry which is preliminary data.</text>
</comment>
<name>A0AAJ0GJ55_9PEZI</name>
<keyword evidence="3" id="KW-1185">Reference proteome</keyword>
<sequence>MALPVELLEVIFDSCEIASLKTVRLACKQYCDIATRRVFENFHLAMLDEKLKHLRPISKSPLATHVKAFTFWSDVLPSFGPPVQHERENWEGTIDCRPDMMNAHMALRRDPVNAMLDTSNIKYLRVPVTNGTSSGRLTFTNQELEAGWREVQRLREEQQAWKKEDTITRFKEYSCQLPNITQAQVLHSTALAERSSRSRIWKRLRPRMLAGPHEWLGRRGQHTLLDDSDQAIHLRCGMQAIGFRASRGGIRQIEKLDVRASLRGRLQDLYMDTMQGQKSRCRLLHEAFKHVSNLTLGVPDAHLFDCELATELVSLLHSATKLRTLNFAYVRNEKFINGPAGSLVDNPPHWPQIRDLSLNTANTGSGALLELLRHLAPTLCSLKLYDLKITDGIGFVKQIPEILQLRRVYLERIVHR</sequence>
<feature type="domain" description="F-box" evidence="1">
    <location>
        <begin position="1"/>
        <end position="42"/>
    </location>
</feature>
<dbReference type="PROSITE" id="PS50181">
    <property type="entry name" value="FBOX"/>
    <property type="match status" value="1"/>
</dbReference>
<dbReference type="InterPro" id="IPR001810">
    <property type="entry name" value="F-box_dom"/>
</dbReference>
<dbReference type="AlphaFoldDB" id="A0AAJ0GJ55"/>
<protein>
    <recommendedName>
        <fullName evidence="1">F-box domain-containing protein</fullName>
    </recommendedName>
</protein>